<dbReference type="RefSeq" id="WP_182171381.1">
    <property type="nucleotide sequence ID" value="NZ_JACFXU010000014.1"/>
</dbReference>
<sequence length="611" mass="65675">MSKYQSTLRYSSSQSLSKVLLIAMTLLVSSCSTEPTKPSGSSEGPLATEGGDVSELIGQPHSLPASDYAAVFERAEAALARFEWVAAEASLNTLSDALNSNDRVYRDYLRARIAYLRGQTAVATQLLQDLPKADTAPALSSKVLNFQRYMVRMAGDYLGSAELAQRLLDITPDPVTSTALKRSLWRDLEHLPAEALQSAGDTEDPIWRGWLELATISASTTDANSLHQAINQWRQDNAAHPAAKALPGGLEPFVDQALGVQRVALLLPLSGRLAPAAKAVRDGYLARFYADSEAILGQRQLLIFDTQSSEGGALAAYQEAVQRGANLVVGPLSKEAVSQLAAQPERPVPILALNRVDETLAPSSTALVQMALAPEDEAERLAELAYGAGARRALIVRPAGAWGDKMEAALRPYWQAMGGQINASAVYSKAESYSDSIKQSLNLAASEERARSIRSMLATNIESNARRRQDIDAIFLLSGSADEARSIKPLLVFHYAGNLPIYAPSSIYSGMPNERDRDLNGIHLVELPWLLGSNPALRVAITAGDTGSDSYPRLNALGADAYLVQSRFLQLQGGADALLRGDTGLLSMDPQLRIIREPQPATFDGGALKAL</sequence>
<dbReference type="EMBL" id="JACFXU010000014">
    <property type="protein sequence ID" value="MBA6412971.1"/>
    <property type="molecule type" value="Genomic_DNA"/>
</dbReference>
<dbReference type="GO" id="GO:0009252">
    <property type="term" value="P:peptidoglycan biosynthetic process"/>
    <property type="evidence" value="ECO:0007669"/>
    <property type="project" value="TreeGrafter"/>
</dbReference>
<evidence type="ECO:0000313" key="4">
    <source>
        <dbReference type="Proteomes" id="UP000539350"/>
    </source>
</evidence>
<evidence type="ECO:0000313" key="3">
    <source>
        <dbReference type="EMBL" id="MBA6412971.1"/>
    </source>
</evidence>
<feature type="region of interest" description="Disordered" evidence="2">
    <location>
        <begin position="33"/>
        <end position="54"/>
    </location>
</feature>
<evidence type="ECO:0000256" key="1">
    <source>
        <dbReference type="ARBA" id="ARBA00023136"/>
    </source>
</evidence>
<dbReference type="Pfam" id="PF04348">
    <property type="entry name" value="LppC"/>
    <property type="match status" value="1"/>
</dbReference>
<name>A0A7W2YIY0_9GAMM</name>
<dbReference type="SUPFAM" id="SSF53822">
    <property type="entry name" value="Periplasmic binding protein-like I"/>
    <property type="match status" value="1"/>
</dbReference>
<dbReference type="AlphaFoldDB" id="A0A7W2YIY0"/>
<dbReference type="PANTHER" id="PTHR38038">
    <property type="entry name" value="PENICILLIN-BINDING PROTEIN ACTIVATOR LPOA"/>
    <property type="match status" value="1"/>
</dbReference>
<dbReference type="InterPro" id="IPR028082">
    <property type="entry name" value="Peripla_BP_I"/>
</dbReference>
<dbReference type="Proteomes" id="UP000539350">
    <property type="component" value="Unassembled WGS sequence"/>
</dbReference>
<dbReference type="InterPro" id="IPR007443">
    <property type="entry name" value="LpoA"/>
</dbReference>
<dbReference type="Gene3D" id="3.40.50.2300">
    <property type="match status" value="2"/>
</dbReference>
<dbReference type="PROSITE" id="PS51257">
    <property type="entry name" value="PROKAR_LIPOPROTEIN"/>
    <property type="match status" value="1"/>
</dbReference>
<dbReference type="GO" id="GO:0031241">
    <property type="term" value="C:periplasmic side of cell outer membrane"/>
    <property type="evidence" value="ECO:0007669"/>
    <property type="project" value="TreeGrafter"/>
</dbReference>
<keyword evidence="4" id="KW-1185">Reference proteome</keyword>
<protein>
    <submittedName>
        <fullName evidence="3">Penicillin-binding protein activator</fullName>
    </submittedName>
</protein>
<dbReference type="CDD" id="cd06339">
    <property type="entry name" value="PBP1_YraM_LppC_lipoprotein-like"/>
    <property type="match status" value="1"/>
</dbReference>
<feature type="compositionally biased region" description="Polar residues" evidence="2">
    <location>
        <begin position="33"/>
        <end position="42"/>
    </location>
</feature>
<dbReference type="PANTHER" id="PTHR38038:SF1">
    <property type="entry name" value="PENICILLIN-BINDING PROTEIN ACTIVATOR LPOA"/>
    <property type="match status" value="1"/>
</dbReference>
<dbReference type="Gene3D" id="1.25.40.650">
    <property type="match status" value="1"/>
</dbReference>
<proteinExistence type="predicted"/>
<comment type="caution">
    <text evidence="3">The sequence shown here is derived from an EMBL/GenBank/DDBJ whole genome shotgun (WGS) entry which is preliminary data.</text>
</comment>
<accession>A0A7W2YIY0</accession>
<dbReference type="GO" id="GO:0030234">
    <property type="term" value="F:enzyme regulator activity"/>
    <property type="evidence" value="ECO:0007669"/>
    <property type="project" value="TreeGrafter"/>
</dbReference>
<keyword evidence="1" id="KW-0472">Membrane</keyword>
<organism evidence="3 4">
    <name type="scientific">Sediminihaliea albiluteola</name>
    <dbReference type="NCBI Taxonomy" id="2758564"/>
    <lineage>
        <taxon>Bacteria</taxon>
        <taxon>Pseudomonadati</taxon>
        <taxon>Pseudomonadota</taxon>
        <taxon>Gammaproteobacteria</taxon>
        <taxon>Cellvibrionales</taxon>
        <taxon>Halieaceae</taxon>
        <taxon>Sediminihaliea</taxon>
    </lineage>
</organism>
<evidence type="ECO:0000256" key="2">
    <source>
        <dbReference type="SAM" id="MobiDB-lite"/>
    </source>
</evidence>
<reference evidence="3 4" key="1">
    <citation type="submission" date="2020-07" db="EMBL/GenBank/DDBJ databases">
        <title>Halieaceae bacterium, F7430, whole genome shotgun sequencing project.</title>
        <authorList>
            <person name="Jiang S."/>
            <person name="Liu Z.W."/>
            <person name="Du Z.J."/>
        </authorList>
    </citation>
    <scope>NUCLEOTIDE SEQUENCE [LARGE SCALE GENOMIC DNA]</scope>
    <source>
        <strain evidence="3 4">F7430</strain>
    </source>
</reference>
<gene>
    <name evidence="3" type="ORF">H2508_07590</name>
</gene>